<dbReference type="PROSITE" id="PS50261">
    <property type="entry name" value="G_PROTEIN_RECEP_F2_4"/>
    <property type="match status" value="1"/>
</dbReference>
<feature type="transmembrane region" description="Helical" evidence="5">
    <location>
        <begin position="160"/>
        <end position="182"/>
    </location>
</feature>
<evidence type="ECO:0000256" key="2">
    <source>
        <dbReference type="ARBA" id="ARBA00022692"/>
    </source>
</evidence>
<dbReference type="GO" id="GO:0005886">
    <property type="term" value="C:plasma membrane"/>
    <property type="evidence" value="ECO:0007669"/>
    <property type="project" value="TreeGrafter"/>
</dbReference>
<dbReference type="InterPro" id="IPR017981">
    <property type="entry name" value="GPCR_2-like_7TM"/>
</dbReference>
<dbReference type="AlphaFoldDB" id="A0AA35TKV4"/>
<proteinExistence type="predicted"/>
<feature type="transmembrane region" description="Helical" evidence="5">
    <location>
        <begin position="300"/>
        <end position="323"/>
    </location>
</feature>
<keyword evidence="8" id="KW-1185">Reference proteome</keyword>
<feature type="transmembrane region" description="Helical" evidence="5">
    <location>
        <begin position="217"/>
        <end position="239"/>
    </location>
</feature>
<evidence type="ECO:0000256" key="4">
    <source>
        <dbReference type="ARBA" id="ARBA00023136"/>
    </source>
</evidence>
<dbReference type="PANTHER" id="PTHR23112:SF47">
    <property type="entry name" value="G-PROTEIN COUPLED RECEPTOR 157"/>
    <property type="match status" value="1"/>
</dbReference>
<keyword evidence="3 5" id="KW-1133">Transmembrane helix</keyword>
<organism evidence="7 8">
    <name type="scientific">Geodia barretti</name>
    <name type="common">Barrett's horny sponge</name>
    <dbReference type="NCBI Taxonomy" id="519541"/>
    <lineage>
        <taxon>Eukaryota</taxon>
        <taxon>Metazoa</taxon>
        <taxon>Porifera</taxon>
        <taxon>Demospongiae</taxon>
        <taxon>Heteroscleromorpha</taxon>
        <taxon>Tetractinellida</taxon>
        <taxon>Astrophorina</taxon>
        <taxon>Geodiidae</taxon>
        <taxon>Geodia</taxon>
    </lineage>
</organism>
<dbReference type="Gene3D" id="1.20.1070.10">
    <property type="entry name" value="Rhodopsin 7-helix transmembrane proteins"/>
    <property type="match status" value="1"/>
</dbReference>
<accession>A0AA35TKV4</accession>
<gene>
    <name evidence="7" type="ORF">GBAR_LOCUS27409</name>
</gene>
<feature type="transmembrane region" description="Helical" evidence="5">
    <location>
        <begin position="21"/>
        <end position="45"/>
    </location>
</feature>
<evidence type="ECO:0000313" key="7">
    <source>
        <dbReference type="EMBL" id="CAI8049787.1"/>
    </source>
</evidence>
<feature type="domain" description="G-protein coupled receptors family 2 profile 2" evidence="6">
    <location>
        <begin position="22"/>
        <end position="324"/>
    </location>
</feature>
<dbReference type="GO" id="GO:0004930">
    <property type="term" value="F:G protein-coupled receptor activity"/>
    <property type="evidence" value="ECO:0007669"/>
    <property type="project" value="InterPro"/>
</dbReference>
<dbReference type="PANTHER" id="PTHR23112">
    <property type="entry name" value="G PROTEIN-COUPLED RECEPTOR 157-RELATED"/>
    <property type="match status" value="1"/>
</dbReference>
<dbReference type="SUPFAM" id="SSF81321">
    <property type="entry name" value="Family A G protein-coupled receptor-like"/>
    <property type="match status" value="1"/>
</dbReference>
<feature type="transmembrane region" description="Helical" evidence="5">
    <location>
        <begin position="127"/>
        <end position="148"/>
    </location>
</feature>
<comment type="caution">
    <text evidence="7">The sequence shown here is derived from an EMBL/GenBank/DDBJ whole genome shotgun (WGS) entry which is preliminary data.</text>
</comment>
<dbReference type="InterPro" id="IPR000832">
    <property type="entry name" value="GPCR_2_secretin-like"/>
</dbReference>
<protein>
    <submittedName>
        <fullName evidence="7">G-protein coupled receptor 157</fullName>
    </submittedName>
</protein>
<evidence type="ECO:0000256" key="5">
    <source>
        <dbReference type="SAM" id="Phobius"/>
    </source>
</evidence>
<sequence length="384" mass="43826">MSRLALDGDADEHEFEDKTKILRAVVGLTSVLSIVGSLLIVLSYVCFRDLRNKAREILVHISIMDFGVAVSNLAGVGINFNNYYRESCNRTEHRHHPEHHGYEETGGDDLCHVTNAISALCVVQGGFASFFTIGSILWTICLSMYLYLLISQKDNRRAKLFVNFAYVFCYLMPLGLIVWMGATKKIGYTPYESSGWCGTIFIRANRRRDIFAATVGYNLWIFLTFVLVPVLSISAHLHIKDEVKNTIHSSRFLSALQVVDFKFLLVPVVFILLRFWSFFGDMWFVYTNHHKLEPPVLARIFMYLEGIGDSGQGVANGILFVLFTKKARERFICCWRHCRRRKLGDTPGETTNLMDANRRQRINSASYLDNTYTPSFSPRTSPSH</sequence>
<comment type="subcellular location">
    <subcellularLocation>
        <location evidence="1">Membrane</location>
        <topology evidence="1">Multi-pass membrane protein</topology>
    </subcellularLocation>
</comment>
<evidence type="ECO:0000256" key="1">
    <source>
        <dbReference type="ARBA" id="ARBA00004141"/>
    </source>
</evidence>
<feature type="transmembrane region" description="Helical" evidence="5">
    <location>
        <begin position="57"/>
        <end position="80"/>
    </location>
</feature>
<dbReference type="Pfam" id="PF00002">
    <property type="entry name" value="7tm_2"/>
    <property type="match status" value="1"/>
</dbReference>
<reference evidence="7" key="1">
    <citation type="submission" date="2023-03" db="EMBL/GenBank/DDBJ databases">
        <authorList>
            <person name="Steffen K."/>
            <person name="Cardenas P."/>
        </authorList>
    </citation>
    <scope>NUCLEOTIDE SEQUENCE</scope>
</reference>
<feature type="transmembrane region" description="Helical" evidence="5">
    <location>
        <begin position="259"/>
        <end position="280"/>
    </location>
</feature>
<dbReference type="GO" id="GO:0007166">
    <property type="term" value="P:cell surface receptor signaling pathway"/>
    <property type="evidence" value="ECO:0007669"/>
    <property type="project" value="InterPro"/>
</dbReference>
<keyword evidence="7" id="KW-0675">Receptor</keyword>
<dbReference type="Proteomes" id="UP001174909">
    <property type="component" value="Unassembled WGS sequence"/>
</dbReference>
<dbReference type="GO" id="GO:0007189">
    <property type="term" value="P:adenylate cyclase-activating G protein-coupled receptor signaling pathway"/>
    <property type="evidence" value="ECO:0007669"/>
    <property type="project" value="TreeGrafter"/>
</dbReference>
<evidence type="ECO:0000256" key="3">
    <source>
        <dbReference type="ARBA" id="ARBA00022989"/>
    </source>
</evidence>
<dbReference type="EMBL" id="CASHTH010003817">
    <property type="protein sequence ID" value="CAI8049787.1"/>
    <property type="molecule type" value="Genomic_DNA"/>
</dbReference>
<evidence type="ECO:0000259" key="6">
    <source>
        <dbReference type="PROSITE" id="PS50261"/>
    </source>
</evidence>
<keyword evidence="4 5" id="KW-0472">Membrane</keyword>
<keyword evidence="2 5" id="KW-0812">Transmembrane</keyword>
<name>A0AA35TKV4_GEOBA</name>
<evidence type="ECO:0000313" key="8">
    <source>
        <dbReference type="Proteomes" id="UP001174909"/>
    </source>
</evidence>